<proteinExistence type="predicted"/>
<gene>
    <name evidence="1" type="ORF">AG1IA_04701</name>
</gene>
<dbReference type="HOGENOM" id="CLU_1295171_0_0_1"/>
<reference evidence="1 2" key="1">
    <citation type="journal article" date="2013" name="Nat. Commun.">
        <title>The evolution and pathogenic mechanisms of the rice sheath blight pathogen.</title>
        <authorList>
            <person name="Zheng A."/>
            <person name="Lin R."/>
            <person name="Xu L."/>
            <person name="Qin P."/>
            <person name="Tang C."/>
            <person name="Ai P."/>
            <person name="Zhang D."/>
            <person name="Liu Y."/>
            <person name="Sun Z."/>
            <person name="Feng H."/>
            <person name="Wang Y."/>
            <person name="Chen Y."/>
            <person name="Liang X."/>
            <person name="Fu R."/>
            <person name="Li Q."/>
            <person name="Zhang J."/>
            <person name="Yu X."/>
            <person name="Xie Z."/>
            <person name="Ding L."/>
            <person name="Guan P."/>
            <person name="Tang J."/>
            <person name="Liang Y."/>
            <person name="Wang S."/>
            <person name="Deng Q."/>
            <person name="Li S."/>
            <person name="Zhu J."/>
            <person name="Wang L."/>
            <person name="Liu H."/>
            <person name="Li P."/>
        </authorList>
    </citation>
    <scope>NUCLEOTIDE SEQUENCE [LARGE SCALE GENOMIC DNA]</scope>
    <source>
        <strain evidence="2">AG-1 IA</strain>
    </source>
</reference>
<sequence>MGNDSHTFSLTGFRNPLDPEFVGCQIVSKAQKGGDKIDKVKLVADNQDNYSRHGLSHLVERNKEGHDWRASRYENEKERGVLSTLNGDINNFASLGLYCKLMHYKCIVDNDINDGVRNQDLCPSQLNRDASVDRANGLDPCSAQIAQRVRILRVRAARFFRLQYQHSTQHIQGVQNRRALTVLPLRSYTQLYGYDTPYSRNICPMKAWAAWHS</sequence>
<accession>L8WT55</accession>
<evidence type="ECO:0000313" key="1">
    <source>
        <dbReference type="EMBL" id="ELU41276.1"/>
    </source>
</evidence>
<keyword evidence="2" id="KW-1185">Reference proteome</keyword>
<comment type="caution">
    <text evidence="1">The sequence shown here is derived from an EMBL/GenBank/DDBJ whole genome shotgun (WGS) entry which is preliminary data.</text>
</comment>
<dbReference type="Proteomes" id="UP000011668">
    <property type="component" value="Unassembled WGS sequence"/>
</dbReference>
<dbReference type="AlphaFoldDB" id="L8WT55"/>
<dbReference type="EMBL" id="AFRT01001089">
    <property type="protein sequence ID" value="ELU41276.1"/>
    <property type="molecule type" value="Genomic_DNA"/>
</dbReference>
<evidence type="ECO:0000313" key="2">
    <source>
        <dbReference type="Proteomes" id="UP000011668"/>
    </source>
</evidence>
<name>L8WT55_THACA</name>
<protein>
    <submittedName>
        <fullName evidence="1">Uncharacterized protein</fullName>
    </submittedName>
</protein>
<organism evidence="1 2">
    <name type="scientific">Thanatephorus cucumeris (strain AG1-IA)</name>
    <name type="common">Rice sheath blight fungus</name>
    <name type="synonym">Rhizoctonia solani</name>
    <dbReference type="NCBI Taxonomy" id="983506"/>
    <lineage>
        <taxon>Eukaryota</taxon>
        <taxon>Fungi</taxon>
        <taxon>Dikarya</taxon>
        <taxon>Basidiomycota</taxon>
        <taxon>Agaricomycotina</taxon>
        <taxon>Agaricomycetes</taxon>
        <taxon>Cantharellales</taxon>
        <taxon>Ceratobasidiaceae</taxon>
        <taxon>Rhizoctonia</taxon>
        <taxon>Rhizoctonia solani AG-1</taxon>
    </lineage>
</organism>